<dbReference type="InParanoid" id="A0A0C9ZXI8"/>
<dbReference type="GO" id="GO:0010008">
    <property type="term" value="C:endosome membrane"/>
    <property type="evidence" value="ECO:0007669"/>
    <property type="project" value="UniProtKB-SubCell"/>
</dbReference>
<keyword evidence="8" id="KW-0325">Glycoprotein</keyword>
<organism evidence="12 13">
    <name type="scientific">Suillus luteus UH-Slu-Lm8-n1</name>
    <dbReference type="NCBI Taxonomy" id="930992"/>
    <lineage>
        <taxon>Eukaryota</taxon>
        <taxon>Fungi</taxon>
        <taxon>Dikarya</taxon>
        <taxon>Basidiomycota</taxon>
        <taxon>Agaricomycotina</taxon>
        <taxon>Agaricomycetes</taxon>
        <taxon>Agaricomycetidae</taxon>
        <taxon>Boletales</taxon>
        <taxon>Suillineae</taxon>
        <taxon>Suillaceae</taxon>
        <taxon>Suillus</taxon>
    </lineage>
</organism>
<evidence type="ECO:0000256" key="3">
    <source>
        <dbReference type="ARBA" id="ARBA00022692"/>
    </source>
</evidence>
<protein>
    <recommendedName>
        <fullName evidence="11">MRH domain-containing protein</fullName>
    </recommendedName>
</protein>
<keyword evidence="5 9" id="KW-1133">Transmembrane helix</keyword>
<dbReference type="Pfam" id="PF02157">
    <property type="entry name" value="Man-6-P_recep"/>
    <property type="match status" value="1"/>
</dbReference>
<evidence type="ECO:0000256" key="4">
    <source>
        <dbReference type="ARBA" id="ARBA00022729"/>
    </source>
</evidence>
<feature type="transmembrane region" description="Helical" evidence="9">
    <location>
        <begin position="180"/>
        <end position="206"/>
    </location>
</feature>
<proteinExistence type="predicted"/>
<keyword evidence="4 10" id="KW-0732">Signal</keyword>
<dbReference type="PANTHER" id="PTHR15071">
    <property type="entry name" value="MANNOSE-6-PHOSPHATE RECEPTOR FAMILY MEMBER"/>
    <property type="match status" value="1"/>
</dbReference>
<evidence type="ECO:0000313" key="13">
    <source>
        <dbReference type="Proteomes" id="UP000054485"/>
    </source>
</evidence>
<dbReference type="PROSITE" id="PS51914">
    <property type="entry name" value="MRH"/>
    <property type="match status" value="1"/>
</dbReference>
<dbReference type="FunCoup" id="A0A0C9ZXI8">
    <property type="interactions" value="68"/>
</dbReference>
<feature type="signal peptide" evidence="10">
    <location>
        <begin position="1"/>
        <end position="26"/>
    </location>
</feature>
<reference evidence="12 13" key="1">
    <citation type="submission" date="2014-04" db="EMBL/GenBank/DDBJ databases">
        <authorList>
            <consortium name="DOE Joint Genome Institute"/>
            <person name="Kuo A."/>
            <person name="Ruytinx J."/>
            <person name="Rineau F."/>
            <person name="Colpaert J."/>
            <person name="Kohler A."/>
            <person name="Nagy L.G."/>
            <person name="Floudas D."/>
            <person name="Copeland A."/>
            <person name="Barry K.W."/>
            <person name="Cichocki N."/>
            <person name="Veneault-Fourrey C."/>
            <person name="LaButti K."/>
            <person name="Lindquist E.A."/>
            <person name="Lipzen A."/>
            <person name="Lundell T."/>
            <person name="Morin E."/>
            <person name="Murat C."/>
            <person name="Sun H."/>
            <person name="Tunlid A."/>
            <person name="Henrissat B."/>
            <person name="Grigoriev I.V."/>
            <person name="Hibbett D.S."/>
            <person name="Martin F."/>
            <person name="Nordberg H.P."/>
            <person name="Cantor M.N."/>
            <person name="Hua S.X."/>
        </authorList>
    </citation>
    <scope>NUCLEOTIDE SEQUENCE [LARGE SCALE GENOMIC DNA]</scope>
    <source>
        <strain evidence="12 13">UH-Slu-Lm8-n1</strain>
    </source>
</reference>
<dbReference type="SUPFAM" id="SSF50911">
    <property type="entry name" value="Mannose 6-phosphate receptor domain"/>
    <property type="match status" value="1"/>
</dbReference>
<evidence type="ECO:0000256" key="9">
    <source>
        <dbReference type="SAM" id="Phobius"/>
    </source>
</evidence>
<dbReference type="PANTHER" id="PTHR15071:SF0">
    <property type="entry name" value="MANNOSE 6-PHOSPHATE RECEPTOR-LIKE PROTEIN 1"/>
    <property type="match status" value="1"/>
</dbReference>
<dbReference type="InterPro" id="IPR028927">
    <property type="entry name" value="Man-6-P_rcpt"/>
</dbReference>
<keyword evidence="2" id="KW-0813">Transport</keyword>
<dbReference type="EMBL" id="KN835238">
    <property type="protein sequence ID" value="KIK42460.1"/>
    <property type="molecule type" value="Genomic_DNA"/>
</dbReference>
<evidence type="ECO:0000256" key="8">
    <source>
        <dbReference type="ARBA" id="ARBA00023180"/>
    </source>
</evidence>
<evidence type="ECO:0000313" key="12">
    <source>
        <dbReference type="EMBL" id="KIK42460.1"/>
    </source>
</evidence>
<sequence>MLYANGPSALLWAISILLGFGLMALADDTPCTLHHEGKYYNLNSLKASKDYEFKTPGGHSFYLNVCRRVTTEPWSTGVPDNVDIAGLVRKDHHDFVVGLVNTTLEMRGTDLMLHLSNGSPCPGEDNLYGSSSIRFLCDASVYGAGKPVVIFQFPEDDNQACQYTVEWRTHFACPTGERGLISGLIVFLVITIMIILMLLIVSSTLYSRFVLKKRGFDQLAQFSKIHLLELTEFCMELFRSAVDNVRSSANRWARSTGDLNPASHQWSSRDEEQAMMAADPLEDDHDQELQDTTMWRNDTAGGPQGAEFMGTIRS</sequence>
<reference evidence="13" key="2">
    <citation type="submission" date="2015-01" db="EMBL/GenBank/DDBJ databases">
        <title>Evolutionary Origins and Diversification of the Mycorrhizal Mutualists.</title>
        <authorList>
            <consortium name="DOE Joint Genome Institute"/>
            <consortium name="Mycorrhizal Genomics Consortium"/>
            <person name="Kohler A."/>
            <person name="Kuo A."/>
            <person name="Nagy L.G."/>
            <person name="Floudas D."/>
            <person name="Copeland A."/>
            <person name="Barry K.W."/>
            <person name="Cichocki N."/>
            <person name="Veneault-Fourrey C."/>
            <person name="LaButti K."/>
            <person name="Lindquist E.A."/>
            <person name="Lipzen A."/>
            <person name="Lundell T."/>
            <person name="Morin E."/>
            <person name="Murat C."/>
            <person name="Riley R."/>
            <person name="Ohm R."/>
            <person name="Sun H."/>
            <person name="Tunlid A."/>
            <person name="Henrissat B."/>
            <person name="Grigoriev I.V."/>
            <person name="Hibbett D.S."/>
            <person name="Martin F."/>
        </authorList>
    </citation>
    <scope>NUCLEOTIDE SEQUENCE [LARGE SCALE GENOMIC DNA]</scope>
    <source>
        <strain evidence="13">UH-Slu-Lm8-n1</strain>
    </source>
</reference>
<dbReference type="InterPro" id="IPR044865">
    <property type="entry name" value="MRH_dom"/>
</dbReference>
<keyword evidence="3 9" id="KW-0812">Transmembrane</keyword>
<accession>A0A0C9ZXI8</accession>
<feature type="domain" description="MRH" evidence="11">
    <location>
        <begin position="29"/>
        <end position="175"/>
    </location>
</feature>
<name>A0A0C9ZXI8_9AGAM</name>
<keyword evidence="7" id="KW-1015">Disulfide bond</keyword>
<dbReference type="GO" id="GO:0007034">
    <property type="term" value="P:vacuolar transport"/>
    <property type="evidence" value="ECO:0007669"/>
    <property type="project" value="TreeGrafter"/>
</dbReference>
<comment type="subcellular location">
    <subcellularLocation>
        <location evidence="1">Endomembrane system</location>
    </subcellularLocation>
</comment>
<dbReference type="Proteomes" id="UP000054485">
    <property type="component" value="Unassembled WGS sequence"/>
</dbReference>
<dbReference type="GO" id="GO:0005770">
    <property type="term" value="C:late endosome"/>
    <property type="evidence" value="ECO:0007669"/>
    <property type="project" value="TreeGrafter"/>
</dbReference>
<dbReference type="HOGENOM" id="CLU_074885_0_0_1"/>
<evidence type="ECO:0000256" key="6">
    <source>
        <dbReference type="ARBA" id="ARBA00023136"/>
    </source>
</evidence>
<evidence type="ECO:0000256" key="7">
    <source>
        <dbReference type="ARBA" id="ARBA00023157"/>
    </source>
</evidence>
<evidence type="ECO:0000256" key="1">
    <source>
        <dbReference type="ARBA" id="ARBA00004308"/>
    </source>
</evidence>
<evidence type="ECO:0000259" key="11">
    <source>
        <dbReference type="PROSITE" id="PS51914"/>
    </source>
</evidence>
<keyword evidence="6 9" id="KW-0472">Membrane</keyword>
<dbReference type="STRING" id="930992.A0A0C9ZXI8"/>
<evidence type="ECO:0000256" key="10">
    <source>
        <dbReference type="SAM" id="SignalP"/>
    </source>
</evidence>
<dbReference type="GO" id="GO:0000139">
    <property type="term" value="C:Golgi membrane"/>
    <property type="evidence" value="ECO:0007669"/>
    <property type="project" value="UniProtKB-SubCell"/>
</dbReference>
<gene>
    <name evidence="12" type="ORF">CY34DRAFT_804885</name>
</gene>
<dbReference type="InterPro" id="IPR009011">
    <property type="entry name" value="Man6P_isomerase_rcpt-bd_dom_sf"/>
</dbReference>
<feature type="chain" id="PRO_5002218301" description="MRH domain-containing protein" evidence="10">
    <location>
        <begin position="27"/>
        <end position="314"/>
    </location>
</feature>
<evidence type="ECO:0000256" key="2">
    <source>
        <dbReference type="ARBA" id="ARBA00022448"/>
    </source>
</evidence>
<evidence type="ECO:0000256" key="5">
    <source>
        <dbReference type="ARBA" id="ARBA00022989"/>
    </source>
</evidence>
<dbReference type="OrthoDB" id="4504960at2759"/>
<dbReference type="AlphaFoldDB" id="A0A0C9ZXI8"/>
<dbReference type="Gene3D" id="2.70.130.10">
    <property type="entry name" value="Mannose-6-phosphate receptor binding domain"/>
    <property type="match status" value="1"/>
</dbReference>
<keyword evidence="13" id="KW-1185">Reference proteome</keyword>